<dbReference type="CDD" id="cd11716">
    <property type="entry name" value="THUMP_ThiI"/>
    <property type="match status" value="1"/>
</dbReference>
<dbReference type="InterPro" id="IPR049961">
    <property type="entry name" value="ThiI_N"/>
</dbReference>
<dbReference type="SUPFAM" id="SSF52402">
    <property type="entry name" value="Adenine nucleotide alpha hydrolases-like"/>
    <property type="match status" value="1"/>
</dbReference>
<dbReference type="EC" id="2.8.1.4" evidence="9"/>
<feature type="binding site" evidence="9">
    <location>
        <begin position="186"/>
        <end position="187"/>
    </location>
    <ligand>
        <name>ATP</name>
        <dbReference type="ChEBI" id="CHEBI:30616"/>
    </ligand>
</feature>
<evidence type="ECO:0000256" key="8">
    <source>
        <dbReference type="ARBA" id="ARBA00022977"/>
    </source>
</evidence>
<dbReference type="Pfam" id="PF02926">
    <property type="entry name" value="THUMP"/>
    <property type="match status" value="1"/>
</dbReference>
<evidence type="ECO:0000256" key="4">
    <source>
        <dbReference type="ARBA" id="ARBA00022679"/>
    </source>
</evidence>
<reference evidence="12" key="1">
    <citation type="journal article" date="2019" name="Int. J. Syst. Evol. Microbiol.">
        <title>The Global Catalogue of Microorganisms (GCM) 10K type strain sequencing project: providing services to taxonomists for standard genome sequencing and annotation.</title>
        <authorList>
            <consortium name="The Broad Institute Genomics Platform"/>
            <consortium name="The Broad Institute Genome Sequencing Center for Infectious Disease"/>
            <person name="Wu L."/>
            <person name="Ma J."/>
        </authorList>
    </citation>
    <scope>NUCLEOTIDE SEQUENCE [LARGE SCALE GENOMIC DNA]</scope>
    <source>
        <strain evidence="12">IBRC 10765</strain>
    </source>
</reference>
<feature type="binding site" evidence="9">
    <location>
        <position position="290"/>
    </location>
    <ligand>
        <name>ATP</name>
        <dbReference type="ChEBI" id="CHEBI:30616"/>
    </ligand>
</feature>
<dbReference type="InterPro" id="IPR050102">
    <property type="entry name" value="tRNA_sulfurtransferase_ThiI"/>
</dbReference>
<dbReference type="NCBIfam" id="TIGR00342">
    <property type="entry name" value="tRNA uracil 4-sulfurtransferase ThiI"/>
    <property type="match status" value="1"/>
</dbReference>
<evidence type="ECO:0000256" key="9">
    <source>
        <dbReference type="HAMAP-Rule" id="MF_00021"/>
    </source>
</evidence>
<evidence type="ECO:0000313" key="11">
    <source>
        <dbReference type="EMBL" id="MFC3852289.1"/>
    </source>
</evidence>
<evidence type="ECO:0000256" key="1">
    <source>
        <dbReference type="ARBA" id="ARBA00004496"/>
    </source>
</evidence>
<comment type="subcellular location">
    <subcellularLocation>
        <location evidence="1 9">Cytoplasm</location>
    </subcellularLocation>
</comment>
<keyword evidence="12" id="KW-1185">Reference proteome</keyword>
<protein>
    <recommendedName>
        <fullName evidence="9">Probable tRNA sulfurtransferase</fullName>
        <ecNumber evidence="9">2.8.1.4</ecNumber>
    </recommendedName>
    <alternativeName>
        <fullName evidence="9">Sulfur carrier protein ThiS sulfurtransferase</fullName>
    </alternativeName>
    <alternativeName>
        <fullName evidence="9">Thiamine biosynthesis protein ThiI</fullName>
    </alternativeName>
    <alternativeName>
        <fullName evidence="9">tRNA 4-thiouridine synthase</fullName>
    </alternativeName>
</protein>
<evidence type="ECO:0000256" key="2">
    <source>
        <dbReference type="ARBA" id="ARBA00022490"/>
    </source>
</evidence>
<name>A0ABV7ZWH8_9GAMM</name>
<dbReference type="InterPro" id="IPR036873">
    <property type="entry name" value="Rhodanese-like_dom_sf"/>
</dbReference>
<dbReference type="InterPro" id="IPR004114">
    <property type="entry name" value="THUMP_dom"/>
</dbReference>
<organism evidence="11 12">
    <name type="scientific">Saccharospirillum mangrovi</name>
    <dbReference type="NCBI Taxonomy" id="2161747"/>
    <lineage>
        <taxon>Bacteria</taxon>
        <taxon>Pseudomonadati</taxon>
        <taxon>Pseudomonadota</taxon>
        <taxon>Gammaproteobacteria</taxon>
        <taxon>Oceanospirillales</taxon>
        <taxon>Saccharospirillaceae</taxon>
        <taxon>Saccharospirillum</taxon>
    </lineage>
</organism>
<dbReference type="Proteomes" id="UP001595617">
    <property type="component" value="Unassembled WGS sequence"/>
</dbReference>
<evidence type="ECO:0000256" key="3">
    <source>
        <dbReference type="ARBA" id="ARBA00022555"/>
    </source>
</evidence>
<proteinExistence type="inferred from homology"/>
<comment type="pathway">
    <text evidence="9">Cofactor biosynthesis; thiamine diphosphate biosynthesis.</text>
</comment>
<dbReference type="Gene3D" id="3.40.250.10">
    <property type="entry name" value="Rhodanese-like domain"/>
    <property type="match status" value="1"/>
</dbReference>
<feature type="domain" description="THUMP" evidence="10">
    <location>
        <begin position="64"/>
        <end position="168"/>
    </location>
</feature>
<keyword evidence="5 9" id="KW-0547">Nucleotide-binding</keyword>
<comment type="caution">
    <text evidence="11">The sequence shown here is derived from an EMBL/GenBank/DDBJ whole genome shotgun (WGS) entry which is preliminary data.</text>
</comment>
<comment type="caution">
    <text evidence="9">Lacks conserved residue(s) required for the propagation of feature annotation.</text>
</comment>
<evidence type="ECO:0000313" key="12">
    <source>
        <dbReference type="Proteomes" id="UP001595617"/>
    </source>
</evidence>
<dbReference type="RefSeq" id="WP_380694278.1">
    <property type="nucleotide sequence ID" value="NZ_JBHRYR010000002.1"/>
</dbReference>
<dbReference type="Pfam" id="PF02568">
    <property type="entry name" value="ThiI"/>
    <property type="match status" value="1"/>
</dbReference>
<dbReference type="PANTHER" id="PTHR43209">
    <property type="entry name" value="TRNA SULFURTRANSFERASE"/>
    <property type="match status" value="1"/>
</dbReference>
<dbReference type="PROSITE" id="PS51165">
    <property type="entry name" value="THUMP"/>
    <property type="match status" value="1"/>
</dbReference>
<keyword evidence="2 9" id="KW-0963">Cytoplasm</keyword>
<comment type="function">
    <text evidence="9">Catalyzes the ATP-dependent transfer of a sulfur to tRNA to produce 4-thiouridine in position 8 of tRNAs, which functions as a near-UV photosensor. Also catalyzes the transfer of sulfur to the sulfur carrier protein ThiS, forming ThiS-thiocarboxylate. This is a step in the synthesis of thiazole, in the thiamine biosynthesis pathway. The sulfur is donated as persulfide by IscS.</text>
</comment>
<comment type="catalytic activity">
    <reaction evidence="9">
        <text>[ThiI sulfur-carrier protein]-S-sulfanyl-L-cysteine + a uridine in tRNA + 2 reduced [2Fe-2S]-[ferredoxin] + ATP + H(+) = [ThiI sulfur-carrier protein]-L-cysteine + a 4-thiouridine in tRNA + 2 oxidized [2Fe-2S]-[ferredoxin] + AMP + diphosphate</text>
        <dbReference type="Rhea" id="RHEA:24176"/>
        <dbReference type="Rhea" id="RHEA-COMP:10000"/>
        <dbReference type="Rhea" id="RHEA-COMP:10001"/>
        <dbReference type="Rhea" id="RHEA-COMP:13337"/>
        <dbReference type="Rhea" id="RHEA-COMP:13338"/>
        <dbReference type="Rhea" id="RHEA-COMP:13339"/>
        <dbReference type="Rhea" id="RHEA-COMP:13340"/>
        <dbReference type="ChEBI" id="CHEBI:15378"/>
        <dbReference type="ChEBI" id="CHEBI:29950"/>
        <dbReference type="ChEBI" id="CHEBI:30616"/>
        <dbReference type="ChEBI" id="CHEBI:33019"/>
        <dbReference type="ChEBI" id="CHEBI:33737"/>
        <dbReference type="ChEBI" id="CHEBI:33738"/>
        <dbReference type="ChEBI" id="CHEBI:61963"/>
        <dbReference type="ChEBI" id="CHEBI:65315"/>
        <dbReference type="ChEBI" id="CHEBI:136798"/>
        <dbReference type="ChEBI" id="CHEBI:456215"/>
        <dbReference type="EC" id="2.8.1.4"/>
    </reaction>
</comment>
<keyword evidence="3 9" id="KW-0820">tRNA-binding</keyword>
<dbReference type="InterPro" id="IPR020536">
    <property type="entry name" value="ThiI_AANH"/>
</dbReference>
<dbReference type="EMBL" id="JBHRYR010000002">
    <property type="protein sequence ID" value="MFC3852289.1"/>
    <property type="molecule type" value="Genomic_DNA"/>
</dbReference>
<evidence type="ECO:0000256" key="7">
    <source>
        <dbReference type="ARBA" id="ARBA00022884"/>
    </source>
</evidence>
<feature type="binding site" evidence="9">
    <location>
        <position position="268"/>
    </location>
    <ligand>
        <name>ATP</name>
        <dbReference type="ChEBI" id="CHEBI:30616"/>
    </ligand>
</feature>
<dbReference type="InterPro" id="IPR049962">
    <property type="entry name" value="THUMP_ThiI"/>
</dbReference>
<dbReference type="Gene3D" id="3.40.50.620">
    <property type="entry name" value="HUPs"/>
    <property type="match status" value="1"/>
</dbReference>
<dbReference type="SUPFAM" id="SSF143437">
    <property type="entry name" value="THUMP domain-like"/>
    <property type="match status" value="1"/>
</dbReference>
<keyword evidence="4 9" id="KW-0808">Transferase</keyword>
<dbReference type="HAMAP" id="MF_00021">
    <property type="entry name" value="ThiI"/>
    <property type="match status" value="1"/>
</dbReference>
<dbReference type="InterPro" id="IPR003720">
    <property type="entry name" value="tRNA_STrfase"/>
</dbReference>
<keyword evidence="6 9" id="KW-0067">ATP-binding</keyword>
<dbReference type="InterPro" id="IPR014729">
    <property type="entry name" value="Rossmann-like_a/b/a_fold"/>
</dbReference>
<evidence type="ECO:0000256" key="6">
    <source>
        <dbReference type="ARBA" id="ARBA00022840"/>
    </source>
</evidence>
<dbReference type="PANTHER" id="PTHR43209:SF1">
    <property type="entry name" value="TRNA SULFURTRANSFERASE"/>
    <property type="match status" value="1"/>
</dbReference>
<accession>A0ABV7ZWH8</accession>
<gene>
    <name evidence="9 11" type="primary">thiI</name>
    <name evidence="11" type="ORF">ACFOOG_05510</name>
</gene>
<dbReference type="GO" id="GO:0140741">
    <property type="term" value="F:tRNA-uracil-4 sulfurtransferase activity"/>
    <property type="evidence" value="ECO:0007669"/>
    <property type="project" value="UniProtKB-EC"/>
</dbReference>
<keyword evidence="7 9" id="KW-0694">RNA-binding</keyword>
<comment type="similarity">
    <text evidence="9">Belongs to the ThiI family.</text>
</comment>
<feature type="binding site" evidence="9">
    <location>
        <position position="299"/>
    </location>
    <ligand>
        <name>ATP</name>
        <dbReference type="ChEBI" id="CHEBI:30616"/>
    </ligand>
</feature>
<dbReference type="Gene3D" id="3.30.2130.30">
    <property type="match status" value="1"/>
</dbReference>
<dbReference type="SMART" id="SM00981">
    <property type="entry name" value="THUMP"/>
    <property type="match status" value="1"/>
</dbReference>
<sequence>MKFVVKLFPEIIVKSRSVRIHQLKRLKSNIRLLLREIWPAVRVGGNWDILEVDAGSECTPSVAAAMSDALTRIPGIDNFTEALEFPLGDFDTIAAQTCAAVGADLAGKSFCVRVKRSGNHDFRSVDLERFVGGALLQTVPGSRVDLHRPEQLVTLEVRHDRLFIVSNRRAGMGGYPLGTQDSVATLISGGYDSSVAAWQMMRRGVCSHFIFFNLGGADHERGVKEIAYHLWHRFGASHGVTFVAVPFEAVVEEILTKVDDSHMGVVLKRQMLRAADRIAAQLNTTALVTGEAIAQVSSQTLANLQVIDSCVQRMVLRPLITMDKQSIIDQARSIGVASFSDVMPEFCGVISRKPTTKARPHVVAMQEENLDPDLLWQATLNAQYTPIAALAEEVSVDRALRLPDGDPANKGAIILDVRHPSEQDLQTLEAPGFNVMSMPFYRVQTDFPALDQSKEYWLYCPKGVMSQLQGLQLRDAGFANVKACPASVVSAQ</sequence>
<dbReference type="SUPFAM" id="SSF52821">
    <property type="entry name" value="Rhodanese/Cell cycle control phosphatase"/>
    <property type="match status" value="1"/>
</dbReference>
<evidence type="ECO:0000256" key="5">
    <source>
        <dbReference type="ARBA" id="ARBA00022741"/>
    </source>
</evidence>
<evidence type="ECO:0000259" key="10">
    <source>
        <dbReference type="PROSITE" id="PS51165"/>
    </source>
</evidence>
<dbReference type="NCBIfam" id="TIGR04271">
    <property type="entry name" value="ThiI_C_thiazole"/>
    <property type="match status" value="1"/>
</dbReference>
<dbReference type="InterPro" id="IPR026340">
    <property type="entry name" value="THII_Thiazole_biosynth_dom"/>
</dbReference>
<dbReference type="CDD" id="cd01712">
    <property type="entry name" value="PPase_ThiI"/>
    <property type="match status" value="1"/>
</dbReference>
<comment type="catalytic activity">
    <reaction evidence="9">
        <text>[ThiS sulfur-carrier protein]-C-terminal Gly-Gly-AMP + S-sulfanyl-L-cysteinyl-[cysteine desulfurase] + AH2 = [ThiS sulfur-carrier protein]-C-terminal-Gly-aminoethanethioate + L-cysteinyl-[cysteine desulfurase] + A + AMP + 2 H(+)</text>
        <dbReference type="Rhea" id="RHEA:43340"/>
        <dbReference type="Rhea" id="RHEA-COMP:12157"/>
        <dbReference type="Rhea" id="RHEA-COMP:12158"/>
        <dbReference type="Rhea" id="RHEA-COMP:12910"/>
        <dbReference type="Rhea" id="RHEA-COMP:19908"/>
        <dbReference type="ChEBI" id="CHEBI:13193"/>
        <dbReference type="ChEBI" id="CHEBI:15378"/>
        <dbReference type="ChEBI" id="CHEBI:17499"/>
        <dbReference type="ChEBI" id="CHEBI:29950"/>
        <dbReference type="ChEBI" id="CHEBI:61963"/>
        <dbReference type="ChEBI" id="CHEBI:90618"/>
        <dbReference type="ChEBI" id="CHEBI:232372"/>
        <dbReference type="ChEBI" id="CHEBI:456215"/>
    </reaction>
</comment>
<keyword evidence="8 9" id="KW-0784">Thiamine biosynthesis</keyword>